<reference evidence="3" key="1">
    <citation type="journal article" date="2021" name="Microb. Physiol.">
        <title>Proteogenomic Insights into the Physiology of Marine, Sulfate-Reducing, Filamentous Desulfonema limicola and Desulfonema magnum.</title>
        <authorList>
            <person name="Schnaars V."/>
            <person name="Wohlbrand L."/>
            <person name="Scheve S."/>
            <person name="Hinrichs C."/>
            <person name="Reinhardt R."/>
            <person name="Rabus R."/>
        </authorList>
    </citation>
    <scope>NUCLEOTIDE SEQUENCE</scope>
    <source>
        <strain evidence="3">5ac10</strain>
    </source>
</reference>
<dbReference type="Proteomes" id="UP000663720">
    <property type="component" value="Chromosome"/>
</dbReference>
<dbReference type="RefSeq" id="WP_207692249.1">
    <property type="nucleotide sequence ID" value="NZ_CP061799.1"/>
</dbReference>
<dbReference type="InterPro" id="IPR005883">
    <property type="entry name" value="PilM"/>
</dbReference>
<dbReference type="InterPro" id="IPR043129">
    <property type="entry name" value="ATPase_NBD"/>
</dbReference>
<name>A0A975B8G8_9BACT</name>
<evidence type="ECO:0000256" key="2">
    <source>
        <dbReference type="SAM" id="Phobius"/>
    </source>
</evidence>
<sequence>MIFQDSLGAEISNHRLVIVYLQSSFKGIRLVNHSIYSLDKDQEINNKLQSVSRFIEDFKKENRIGNINIFTGIPDDLVIYKEIIFPIAVKENLRSAIGYEMEKHIPLKHDDIYYDFQILEEDKENNQLKILLIIAKKEAVDPYVNFARSLPGGVSGIEASSVSLSNFFSFVKQDGSSRSLENTPRFFHSNKQAFLSLFSQMEKNIISKTGILSQEPVPAFALALKGLWNVPFNINLLPPEYRKKPGRAGYYVMTALAVIIILSALAWGGSSVIRRQMAVNEINTEINRLGAEIIEIDKMQDQINNIENRINNLKSLSRGYVSLSDIMRELAQILPETAWIRDFNLTEQGIQITGNAESASELIGIIEASPLFKDAAFLSTIVKEKENKERFSIGFKAELVSE</sequence>
<dbReference type="Gene3D" id="3.30.420.40">
    <property type="match status" value="1"/>
</dbReference>
<dbReference type="KEGG" id="dli:dnl_29260"/>
<feature type="transmembrane region" description="Helical" evidence="2">
    <location>
        <begin position="248"/>
        <end position="267"/>
    </location>
</feature>
<accession>A0A975B8G8</accession>
<dbReference type="SUPFAM" id="SSF53067">
    <property type="entry name" value="Actin-like ATPase domain"/>
    <property type="match status" value="1"/>
</dbReference>
<proteinExistence type="predicted"/>
<dbReference type="PANTHER" id="PTHR40278">
    <property type="entry name" value="DNA UTILIZATION PROTEIN HOFN"/>
    <property type="match status" value="1"/>
</dbReference>
<dbReference type="PANTHER" id="PTHR40278:SF1">
    <property type="entry name" value="DNA UTILIZATION PROTEIN HOFN"/>
    <property type="match status" value="1"/>
</dbReference>
<evidence type="ECO:0000256" key="1">
    <source>
        <dbReference type="SAM" id="Coils"/>
    </source>
</evidence>
<dbReference type="Gene3D" id="3.30.1490.300">
    <property type="match status" value="1"/>
</dbReference>
<dbReference type="InterPro" id="IPR052534">
    <property type="entry name" value="Extracell_DNA_Util/SecSys_Comp"/>
</dbReference>
<organism evidence="3 4">
    <name type="scientific">Desulfonema limicola</name>
    <dbReference type="NCBI Taxonomy" id="45656"/>
    <lineage>
        <taxon>Bacteria</taxon>
        <taxon>Pseudomonadati</taxon>
        <taxon>Thermodesulfobacteriota</taxon>
        <taxon>Desulfobacteria</taxon>
        <taxon>Desulfobacterales</taxon>
        <taxon>Desulfococcaceae</taxon>
        <taxon>Desulfonema</taxon>
    </lineage>
</organism>
<keyword evidence="2" id="KW-1133">Transmembrane helix</keyword>
<dbReference type="EMBL" id="CP061799">
    <property type="protein sequence ID" value="QTA80616.1"/>
    <property type="molecule type" value="Genomic_DNA"/>
</dbReference>
<evidence type="ECO:0000313" key="3">
    <source>
        <dbReference type="EMBL" id="QTA80616.1"/>
    </source>
</evidence>
<keyword evidence="2" id="KW-0812">Transmembrane</keyword>
<feature type="coiled-coil region" evidence="1">
    <location>
        <begin position="289"/>
        <end position="316"/>
    </location>
</feature>
<dbReference type="AlphaFoldDB" id="A0A975B8G8"/>
<evidence type="ECO:0000313" key="4">
    <source>
        <dbReference type="Proteomes" id="UP000663720"/>
    </source>
</evidence>
<gene>
    <name evidence="3" type="ORF">dnl_29260</name>
</gene>
<dbReference type="InterPro" id="IPR007813">
    <property type="entry name" value="PilN"/>
</dbReference>
<dbReference type="Pfam" id="PF05137">
    <property type="entry name" value="PilN"/>
    <property type="match status" value="1"/>
</dbReference>
<keyword evidence="4" id="KW-1185">Reference proteome</keyword>
<protein>
    <submittedName>
        <fullName evidence="3">Type IV pilus assembly protein, PilM and PilN domains-containing</fullName>
    </submittedName>
</protein>
<keyword evidence="2" id="KW-0472">Membrane</keyword>
<dbReference type="Pfam" id="PF11104">
    <property type="entry name" value="PilM_2"/>
    <property type="match status" value="1"/>
</dbReference>
<keyword evidence="1" id="KW-0175">Coiled coil</keyword>